<accession>A0ACB9JY70</accession>
<dbReference type="EMBL" id="CM042019">
    <property type="protein sequence ID" value="KAI3824918.1"/>
    <property type="molecule type" value="Genomic_DNA"/>
</dbReference>
<dbReference type="Proteomes" id="UP001056120">
    <property type="component" value="Linkage Group LG02"/>
</dbReference>
<proteinExistence type="predicted"/>
<name>A0ACB9JY70_9ASTR</name>
<evidence type="ECO:0000313" key="1">
    <source>
        <dbReference type="EMBL" id="KAI3824918.1"/>
    </source>
</evidence>
<reference evidence="1 2" key="2">
    <citation type="journal article" date="2022" name="Mol. Ecol. Resour.">
        <title>The genomes of chicory, endive, great burdock and yacon provide insights into Asteraceae paleo-polyploidization history and plant inulin production.</title>
        <authorList>
            <person name="Fan W."/>
            <person name="Wang S."/>
            <person name="Wang H."/>
            <person name="Wang A."/>
            <person name="Jiang F."/>
            <person name="Liu H."/>
            <person name="Zhao H."/>
            <person name="Xu D."/>
            <person name="Zhang Y."/>
        </authorList>
    </citation>
    <scope>NUCLEOTIDE SEQUENCE [LARGE SCALE GENOMIC DNA]</scope>
    <source>
        <strain evidence="2">cv. Yunnan</strain>
        <tissue evidence="1">Leaves</tissue>
    </source>
</reference>
<protein>
    <submittedName>
        <fullName evidence="1">Uncharacterized protein</fullName>
    </submittedName>
</protein>
<gene>
    <name evidence="1" type="ORF">L1987_06391</name>
</gene>
<keyword evidence="2" id="KW-1185">Reference proteome</keyword>
<evidence type="ECO:0000313" key="2">
    <source>
        <dbReference type="Proteomes" id="UP001056120"/>
    </source>
</evidence>
<reference evidence="2" key="1">
    <citation type="journal article" date="2022" name="Mol. Ecol. Resour.">
        <title>The genomes of chicory, endive, great burdock and yacon provide insights into Asteraceae palaeo-polyploidization history and plant inulin production.</title>
        <authorList>
            <person name="Fan W."/>
            <person name="Wang S."/>
            <person name="Wang H."/>
            <person name="Wang A."/>
            <person name="Jiang F."/>
            <person name="Liu H."/>
            <person name="Zhao H."/>
            <person name="Xu D."/>
            <person name="Zhang Y."/>
        </authorList>
    </citation>
    <scope>NUCLEOTIDE SEQUENCE [LARGE SCALE GENOMIC DNA]</scope>
    <source>
        <strain evidence="2">cv. Yunnan</strain>
    </source>
</reference>
<organism evidence="1 2">
    <name type="scientific">Smallanthus sonchifolius</name>
    <dbReference type="NCBI Taxonomy" id="185202"/>
    <lineage>
        <taxon>Eukaryota</taxon>
        <taxon>Viridiplantae</taxon>
        <taxon>Streptophyta</taxon>
        <taxon>Embryophyta</taxon>
        <taxon>Tracheophyta</taxon>
        <taxon>Spermatophyta</taxon>
        <taxon>Magnoliopsida</taxon>
        <taxon>eudicotyledons</taxon>
        <taxon>Gunneridae</taxon>
        <taxon>Pentapetalae</taxon>
        <taxon>asterids</taxon>
        <taxon>campanulids</taxon>
        <taxon>Asterales</taxon>
        <taxon>Asteraceae</taxon>
        <taxon>Asteroideae</taxon>
        <taxon>Heliantheae alliance</taxon>
        <taxon>Millerieae</taxon>
        <taxon>Smallanthus</taxon>
    </lineage>
</organism>
<sequence length="75" mass="8287">MGLQVGFKIMTTMLVTKRSKNYLESSFSDNTVEDSGQDGLDVEEKSGCDEEKVKPDEPEINDMVGAWGFCFGEEG</sequence>
<comment type="caution">
    <text evidence="1">The sequence shown here is derived from an EMBL/GenBank/DDBJ whole genome shotgun (WGS) entry which is preliminary data.</text>
</comment>